<comment type="caution">
    <text evidence="1">The sequence shown here is derived from an EMBL/GenBank/DDBJ whole genome shotgun (WGS) entry which is preliminary data.</text>
</comment>
<reference evidence="1" key="1">
    <citation type="submission" date="2019-04" db="EMBL/GenBank/DDBJ databases">
        <authorList>
            <person name="Alioto T."/>
            <person name="Alioto T."/>
        </authorList>
    </citation>
    <scope>NUCLEOTIDE SEQUENCE [LARGE SCALE GENOMIC DNA]</scope>
</reference>
<dbReference type="Proteomes" id="UP000335636">
    <property type="component" value="Unassembled WGS sequence"/>
</dbReference>
<sequence length="110" mass="12579">MHARPVTNPYHPKYLMCLGPEPGSIAPEKEPLISVTWRMRRATVSLCSRSFCHDALPRLRPRAMESANHGRNLRNHEPQINFSSSKLFLSYILVTAKKKKTNTIPFPSNH</sequence>
<organism evidence="1 2">
    <name type="scientific">Marmota monax</name>
    <name type="common">Woodchuck</name>
    <dbReference type="NCBI Taxonomy" id="9995"/>
    <lineage>
        <taxon>Eukaryota</taxon>
        <taxon>Metazoa</taxon>
        <taxon>Chordata</taxon>
        <taxon>Craniata</taxon>
        <taxon>Vertebrata</taxon>
        <taxon>Euteleostomi</taxon>
        <taxon>Mammalia</taxon>
        <taxon>Eutheria</taxon>
        <taxon>Euarchontoglires</taxon>
        <taxon>Glires</taxon>
        <taxon>Rodentia</taxon>
        <taxon>Sciuromorpha</taxon>
        <taxon>Sciuridae</taxon>
        <taxon>Xerinae</taxon>
        <taxon>Marmotini</taxon>
        <taxon>Marmota</taxon>
    </lineage>
</organism>
<dbReference type="EMBL" id="CABDUW010000121">
    <property type="protein sequence ID" value="VTJ59415.1"/>
    <property type="molecule type" value="Genomic_DNA"/>
</dbReference>
<dbReference type="AlphaFoldDB" id="A0A5E4AQG6"/>
<proteinExistence type="predicted"/>
<gene>
    <name evidence="1" type="ORF">MONAX_5E019305</name>
</gene>
<evidence type="ECO:0000313" key="1">
    <source>
        <dbReference type="EMBL" id="VTJ59415.1"/>
    </source>
</evidence>
<evidence type="ECO:0000313" key="2">
    <source>
        <dbReference type="Proteomes" id="UP000335636"/>
    </source>
</evidence>
<accession>A0A5E4AQG6</accession>
<protein>
    <submittedName>
        <fullName evidence="1">Uncharacterized protein</fullName>
    </submittedName>
</protein>
<name>A0A5E4AQG6_MARMO</name>
<keyword evidence="2" id="KW-1185">Reference proteome</keyword>